<feature type="transmembrane region" description="Helical" evidence="7">
    <location>
        <begin position="289"/>
        <end position="310"/>
    </location>
</feature>
<dbReference type="PANTHER" id="PTHR43163:SF6">
    <property type="entry name" value="DIPEPTIDE TRANSPORT SYSTEM PERMEASE PROTEIN DPPB-RELATED"/>
    <property type="match status" value="1"/>
</dbReference>
<name>A0ABT5C643_9BACT</name>
<dbReference type="CDD" id="cd06261">
    <property type="entry name" value="TM_PBP2"/>
    <property type="match status" value="1"/>
</dbReference>
<dbReference type="InterPro" id="IPR045621">
    <property type="entry name" value="BPD_transp_1_N"/>
</dbReference>
<feature type="domain" description="ABC transmembrane type-1" evidence="8">
    <location>
        <begin position="152"/>
        <end position="358"/>
    </location>
</feature>
<dbReference type="EMBL" id="JAQNDK010000003">
    <property type="protein sequence ID" value="MDC0681889.1"/>
    <property type="molecule type" value="Genomic_DNA"/>
</dbReference>
<evidence type="ECO:0000256" key="2">
    <source>
        <dbReference type="ARBA" id="ARBA00022448"/>
    </source>
</evidence>
<dbReference type="Proteomes" id="UP001217485">
    <property type="component" value="Unassembled WGS sequence"/>
</dbReference>
<organism evidence="9 10">
    <name type="scientific">Sorangium atrum</name>
    <dbReference type="NCBI Taxonomy" id="2995308"/>
    <lineage>
        <taxon>Bacteria</taxon>
        <taxon>Pseudomonadati</taxon>
        <taxon>Myxococcota</taxon>
        <taxon>Polyangia</taxon>
        <taxon>Polyangiales</taxon>
        <taxon>Polyangiaceae</taxon>
        <taxon>Sorangium</taxon>
    </lineage>
</organism>
<comment type="caution">
    <text evidence="9">The sequence shown here is derived from an EMBL/GenBank/DDBJ whole genome shotgun (WGS) entry which is preliminary data.</text>
</comment>
<proteinExistence type="inferred from homology"/>
<dbReference type="PROSITE" id="PS50928">
    <property type="entry name" value="ABC_TM1"/>
    <property type="match status" value="1"/>
</dbReference>
<reference evidence="9 10" key="1">
    <citation type="submission" date="2023-01" db="EMBL/GenBank/DDBJ databases">
        <title>Minimal conservation of predation-associated metabolite biosynthetic gene clusters underscores biosynthetic potential of Myxococcota including descriptions for ten novel species: Archangium lansinium sp. nov., Myxococcus landrumus sp. nov., Nannocystis bai.</title>
        <authorList>
            <person name="Ahearne A."/>
            <person name="Stevens C."/>
            <person name="Dowd S."/>
        </authorList>
    </citation>
    <scope>NUCLEOTIDE SEQUENCE [LARGE SCALE GENOMIC DNA]</scope>
    <source>
        <strain evidence="9 10">WIWO2</strain>
    </source>
</reference>
<dbReference type="InterPro" id="IPR000515">
    <property type="entry name" value="MetI-like"/>
</dbReference>
<feature type="transmembrane region" description="Helical" evidence="7">
    <location>
        <begin position="190"/>
        <end position="212"/>
    </location>
</feature>
<evidence type="ECO:0000313" key="9">
    <source>
        <dbReference type="EMBL" id="MDC0681889.1"/>
    </source>
</evidence>
<evidence type="ECO:0000256" key="7">
    <source>
        <dbReference type="RuleBase" id="RU363032"/>
    </source>
</evidence>
<evidence type="ECO:0000256" key="3">
    <source>
        <dbReference type="ARBA" id="ARBA00022475"/>
    </source>
</evidence>
<dbReference type="Pfam" id="PF00528">
    <property type="entry name" value="BPD_transp_1"/>
    <property type="match status" value="1"/>
</dbReference>
<accession>A0ABT5C643</accession>
<feature type="transmembrane region" description="Helical" evidence="7">
    <location>
        <begin position="335"/>
        <end position="361"/>
    </location>
</feature>
<dbReference type="Gene3D" id="1.10.3720.10">
    <property type="entry name" value="MetI-like"/>
    <property type="match status" value="1"/>
</dbReference>
<dbReference type="PANTHER" id="PTHR43163">
    <property type="entry name" value="DIPEPTIDE TRANSPORT SYSTEM PERMEASE PROTEIN DPPB-RELATED"/>
    <property type="match status" value="1"/>
</dbReference>
<comment type="subcellular location">
    <subcellularLocation>
        <location evidence="1 7">Cell membrane</location>
        <topology evidence="1 7">Multi-pass membrane protein</topology>
    </subcellularLocation>
</comment>
<evidence type="ECO:0000259" key="8">
    <source>
        <dbReference type="PROSITE" id="PS50928"/>
    </source>
</evidence>
<gene>
    <name evidence="9" type="ORF">POL72_29395</name>
</gene>
<keyword evidence="4 7" id="KW-0812">Transmembrane</keyword>
<sequence>MSTTRARRASTPRPGRASAVGSALARLLRRLGWAAIVIAGVTAVSFGIAYLLPGDAARMLVGPQASAADLERARAIHGLDRPVPVQFARFVRRLVHLGPARGGDGSGAGPDAGARADPEHRSCAAGPLGLHVDLGYSFHYRKPVVDLLEAKVPRSVELALAALLVQLLLGLSLGIVAAARRGTAWEDTALGATLLGASAPTFVLGPALQYVLAYKLRLLPYDGYGATAADHLRSLVLPALTLGVFGSALYARIVREELRTLLRQDFIRTARAKGASRLRALVVHALRNALLPLATLAALDLGALAGGAIVTEKLFRWPGVGSMAVEALQNRDGPLIVGTVLFSAATIVLATVALDLAALALDPRLRSRSR</sequence>
<evidence type="ECO:0000313" key="10">
    <source>
        <dbReference type="Proteomes" id="UP001217485"/>
    </source>
</evidence>
<feature type="transmembrane region" description="Helical" evidence="7">
    <location>
        <begin position="158"/>
        <end position="178"/>
    </location>
</feature>
<comment type="similarity">
    <text evidence="7">Belongs to the binding-protein-dependent transport system permease family.</text>
</comment>
<keyword evidence="3" id="KW-1003">Cell membrane</keyword>
<evidence type="ECO:0000256" key="4">
    <source>
        <dbReference type="ARBA" id="ARBA00022692"/>
    </source>
</evidence>
<keyword evidence="2 7" id="KW-0813">Transport</keyword>
<keyword evidence="10" id="KW-1185">Reference proteome</keyword>
<feature type="transmembrane region" description="Helical" evidence="7">
    <location>
        <begin position="31"/>
        <end position="52"/>
    </location>
</feature>
<evidence type="ECO:0000256" key="6">
    <source>
        <dbReference type="ARBA" id="ARBA00023136"/>
    </source>
</evidence>
<dbReference type="RefSeq" id="WP_272099315.1">
    <property type="nucleotide sequence ID" value="NZ_JAQNDK010000003.1"/>
</dbReference>
<evidence type="ECO:0000256" key="1">
    <source>
        <dbReference type="ARBA" id="ARBA00004651"/>
    </source>
</evidence>
<dbReference type="InterPro" id="IPR035906">
    <property type="entry name" value="MetI-like_sf"/>
</dbReference>
<keyword evidence="6 7" id="KW-0472">Membrane</keyword>
<dbReference type="Pfam" id="PF19300">
    <property type="entry name" value="BPD_transp_1_N"/>
    <property type="match status" value="1"/>
</dbReference>
<keyword evidence="5 7" id="KW-1133">Transmembrane helix</keyword>
<dbReference type="SUPFAM" id="SSF161098">
    <property type="entry name" value="MetI-like"/>
    <property type="match status" value="1"/>
</dbReference>
<protein>
    <submittedName>
        <fullName evidence="9">ABC transporter permease</fullName>
    </submittedName>
</protein>
<evidence type="ECO:0000256" key="5">
    <source>
        <dbReference type="ARBA" id="ARBA00022989"/>
    </source>
</evidence>
<feature type="transmembrane region" description="Helical" evidence="7">
    <location>
        <begin position="232"/>
        <end position="253"/>
    </location>
</feature>